<name>A0A445MF42_ENSVE</name>
<sequence>MLTGTRLTQHFLAIRFVGATGGHITWIPIDTTDPLYPCEILPCRPNRILTRTVVDYGCRFRPRRVSRTLSGLTMTGAMELQPDDGPRTSLGIRLGSDDTVGPRREFAKRFTERIEKLVGNMPGDLQKKTIGFIAIMPEAIGLVGVRSRISLIGH</sequence>
<gene>
    <name evidence="1" type="ORF">BHM03_00017559</name>
</gene>
<dbReference type="EMBL" id="KV875763">
    <property type="protein sequence ID" value="RZR72833.1"/>
    <property type="molecule type" value="Genomic_DNA"/>
</dbReference>
<reference evidence="1" key="1">
    <citation type="journal article" date="2018" name="Data Brief">
        <title>Genome sequence data from 17 accessions of Ensete ventricosum, a staple food crop for millions in Ethiopia.</title>
        <authorList>
            <person name="Yemataw Z."/>
            <person name="Muzemil S."/>
            <person name="Ambachew D."/>
            <person name="Tripathi L."/>
            <person name="Tesfaye K."/>
            <person name="Chala A."/>
            <person name="Farbos A."/>
            <person name="O'Neill P."/>
            <person name="Moore K."/>
            <person name="Grant M."/>
            <person name="Studholme D.J."/>
        </authorList>
    </citation>
    <scope>NUCLEOTIDE SEQUENCE [LARGE SCALE GENOMIC DNA]</scope>
    <source>
        <tissue evidence="1">Leaf</tissue>
    </source>
</reference>
<organism evidence="1">
    <name type="scientific">Ensete ventricosum</name>
    <name type="common">Abyssinian banana</name>
    <name type="synonym">Musa ensete</name>
    <dbReference type="NCBI Taxonomy" id="4639"/>
    <lineage>
        <taxon>Eukaryota</taxon>
        <taxon>Viridiplantae</taxon>
        <taxon>Streptophyta</taxon>
        <taxon>Embryophyta</taxon>
        <taxon>Tracheophyta</taxon>
        <taxon>Spermatophyta</taxon>
        <taxon>Magnoliopsida</taxon>
        <taxon>Liliopsida</taxon>
        <taxon>Zingiberales</taxon>
        <taxon>Musaceae</taxon>
        <taxon>Ensete</taxon>
    </lineage>
</organism>
<protein>
    <submittedName>
        <fullName evidence="1">Uncharacterized protein</fullName>
    </submittedName>
</protein>
<dbReference type="Proteomes" id="UP000290560">
    <property type="component" value="Unassembled WGS sequence"/>
</dbReference>
<dbReference type="AlphaFoldDB" id="A0A445MF42"/>
<proteinExistence type="predicted"/>
<accession>A0A445MF42</accession>
<evidence type="ECO:0000313" key="1">
    <source>
        <dbReference type="EMBL" id="RZR72833.1"/>
    </source>
</evidence>